<accession>M6G6N9</accession>
<organism evidence="1 2">
    <name type="scientific">Leptospira interrogans str. 2006001854</name>
    <dbReference type="NCBI Taxonomy" id="1001590"/>
    <lineage>
        <taxon>Bacteria</taxon>
        <taxon>Pseudomonadati</taxon>
        <taxon>Spirochaetota</taxon>
        <taxon>Spirochaetia</taxon>
        <taxon>Leptospirales</taxon>
        <taxon>Leptospiraceae</taxon>
        <taxon>Leptospira</taxon>
    </lineage>
</organism>
<gene>
    <name evidence="1" type="ORF">LEP1GSC037_2160</name>
</gene>
<name>M6G6N9_LEPIR</name>
<sequence length="86" mass="9788">MSDKMKIQIQTPNGLETKEGIKVNFISAEEPWSTYTLDDGTKLRVKQNLVQIYRIDGEYDSLGNPMYVTQFIPVLLADPPEGLKKK</sequence>
<evidence type="ECO:0000313" key="2">
    <source>
        <dbReference type="Proteomes" id="UP000012128"/>
    </source>
</evidence>
<protein>
    <submittedName>
        <fullName evidence="1">Uncharacterized protein</fullName>
    </submittedName>
</protein>
<evidence type="ECO:0000313" key="1">
    <source>
        <dbReference type="EMBL" id="EMM80440.1"/>
    </source>
</evidence>
<dbReference type="Proteomes" id="UP000012128">
    <property type="component" value="Unassembled WGS sequence"/>
</dbReference>
<comment type="caution">
    <text evidence="1">The sequence shown here is derived from an EMBL/GenBank/DDBJ whole genome shotgun (WGS) entry which is preliminary data.</text>
</comment>
<dbReference type="AlphaFoldDB" id="M6G6N9"/>
<reference evidence="1 2" key="1">
    <citation type="submission" date="2013-01" db="EMBL/GenBank/DDBJ databases">
        <authorList>
            <person name="Harkins D.M."/>
            <person name="Durkin A.S."/>
            <person name="Brinkac L.M."/>
            <person name="Haft D.H."/>
            <person name="Selengut J.D."/>
            <person name="Sanka R."/>
            <person name="DePew J."/>
            <person name="Purushe J."/>
            <person name="Hospenthal D.R."/>
            <person name="Murray C.K."/>
            <person name="Pimentel G."/>
            <person name="Wasfy M."/>
            <person name="Parker T."/>
            <person name="Miller R.S."/>
            <person name="Vinetz J.M."/>
            <person name="Sutton G.G."/>
            <person name="Nierman W.C."/>
            <person name="Fouts D.E."/>
        </authorList>
    </citation>
    <scope>NUCLEOTIDE SEQUENCE [LARGE SCALE GENOMIC DNA]</scope>
    <source>
        <strain evidence="1 2">2006001854</strain>
    </source>
</reference>
<dbReference type="EMBL" id="AFLW02000192">
    <property type="protein sequence ID" value="EMM80440.1"/>
    <property type="molecule type" value="Genomic_DNA"/>
</dbReference>
<proteinExistence type="predicted"/>